<feature type="region of interest" description="Disordered" evidence="8">
    <location>
        <begin position="140"/>
        <end position="176"/>
    </location>
</feature>
<dbReference type="InterPro" id="IPR023574">
    <property type="entry name" value="Ribosomal_uL4_dom_sf"/>
</dbReference>
<dbReference type="GeneID" id="119740875"/>
<dbReference type="CTD" id="51073"/>
<evidence type="ECO:0000256" key="7">
    <source>
        <dbReference type="ARBA" id="ARBA00082711"/>
    </source>
</evidence>
<dbReference type="HAMAP" id="MF_01328_B">
    <property type="entry name" value="Ribosomal_uL4_B"/>
    <property type="match status" value="1"/>
</dbReference>
<dbReference type="SUPFAM" id="SSF52166">
    <property type="entry name" value="Ribosomal protein L4"/>
    <property type="match status" value="1"/>
</dbReference>
<dbReference type="GO" id="GO:0005840">
    <property type="term" value="C:ribosome"/>
    <property type="evidence" value="ECO:0007669"/>
    <property type="project" value="UniProtKB-KW"/>
</dbReference>
<evidence type="ECO:0000256" key="5">
    <source>
        <dbReference type="ARBA" id="ARBA00023274"/>
    </source>
</evidence>
<dbReference type="GO" id="GO:0005743">
    <property type="term" value="C:mitochondrial inner membrane"/>
    <property type="evidence" value="ECO:0007669"/>
    <property type="project" value="UniProtKB-ARBA"/>
</dbReference>
<dbReference type="InterPro" id="IPR002136">
    <property type="entry name" value="Ribosomal_uL4"/>
</dbReference>
<evidence type="ECO:0000256" key="6">
    <source>
        <dbReference type="ARBA" id="ARBA00040565"/>
    </source>
</evidence>
<dbReference type="RefSeq" id="XP_038072261.1">
    <property type="nucleotide sequence ID" value="XM_038216333.1"/>
</dbReference>
<evidence type="ECO:0000256" key="2">
    <source>
        <dbReference type="ARBA" id="ARBA00010528"/>
    </source>
</evidence>
<dbReference type="AlphaFoldDB" id="A0A914B7W3"/>
<dbReference type="OMA" id="WIENTDA"/>
<dbReference type="PANTHER" id="PTHR10746">
    <property type="entry name" value="50S RIBOSOMAL PROTEIN L4"/>
    <property type="match status" value="1"/>
</dbReference>
<dbReference type="EnsemblMetazoa" id="XM_038216333.1">
    <property type="protein sequence ID" value="XP_038072261.1"/>
    <property type="gene ID" value="LOC119740875"/>
</dbReference>
<dbReference type="PANTHER" id="PTHR10746:SF6">
    <property type="entry name" value="LARGE RIBOSOMAL SUBUNIT PROTEIN UL4M"/>
    <property type="match status" value="1"/>
</dbReference>
<evidence type="ECO:0000256" key="1">
    <source>
        <dbReference type="ARBA" id="ARBA00004173"/>
    </source>
</evidence>
<protein>
    <recommendedName>
        <fullName evidence="6">Large ribosomal subunit protein uL4m</fullName>
    </recommendedName>
    <alternativeName>
        <fullName evidence="7">39S ribosomal protein L4, mitochondrial</fullName>
    </alternativeName>
</protein>
<dbReference type="FunFam" id="3.40.1370.10:FF:000005">
    <property type="entry name" value="39S ribosomal protein L4, mitochondrial"/>
    <property type="match status" value="1"/>
</dbReference>
<feature type="compositionally biased region" description="Basic residues" evidence="8">
    <location>
        <begin position="146"/>
        <end position="163"/>
    </location>
</feature>
<keyword evidence="4" id="KW-0496">Mitochondrion</keyword>
<evidence type="ECO:0000313" key="10">
    <source>
        <dbReference type="Proteomes" id="UP000887568"/>
    </source>
</evidence>
<evidence type="ECO:0000256" key="4">
    <source>
        <dbReference type="ARBA" id="ARBA00023128"/>
    </source>
</evidence>
<proteinExistence type="inferred from homology"/>
<dbReference type="Proteomes" id="UP000887568">
    <property type="component" value="Unplaced"/>
</dbReference>
<dbReference type="OrthoDB" id="275876at2759"/>
<comment type="similarity">
    <text evidence="2">Belongs to the universal ribosomal protein uL4 family.</text>
</comment>
<keyword evidence="10" id="KW-1185">Reference proteome</keyword>
<accession>A0A914B7W3</accession>
<dbReference type="GO" id="GO:0006412">
    <property type="term" value="P:translation"/>
    <property type="evidence" value="ECO:0007669"/>
    <property type="project" value="InterPro"/>
</dbReference>
<keyword evidence="5" id="KW-0687">Ribonucleoprotein</keyword>
<evidence type="ECO:0000256" key="3">
    <source>
        <dbReference type="ARBA" id="ARBA00022980"/>
    </source>
</evidence>
<name>A0A914B7W3_PATMI</name>
<dbReference type="GO" id="GO:0003735">
    <property type="term" value="F:structural constituent of ribosome"/>
    <property type="evidence" value="ECO:0007669"/>
    <property type="project" value="InterPro"/>
</dbReference>
<sequence length="332" mass="38145">MLSRFTRISRLCNNCSVFRNFSDPPRIRKSLFTTARHLQQSDQGTNQGENLIQVVNTEFESPERWQNLPLMTGRPVDAPACLEKPQAWLETISTLENIKLGMVDLHPDVFATMPRIDVLYRNVLWQRDYKRISLAKTKTRAEVRGGGRKPWRQKGTGRARHGSIRSPIWKGGGRAKGPRGPRSYWYELPVKVRAHGLRVALTVKLAQDNLHIVDSLDLPSPEPQFLEDVAMQRHWGGSVLFVDNKPIQEMPENFLQAVSGIKTYNVLSTEGMNVYSMLKHHTLVLTLDAAEFLEERLLFYMRCYRKKDIVDTHKILFGQLKILPSKKITTEN</sequence>
<reference evidence="9" key="1">
    <citation type="submission" date="2022-11" db="UniProtKB">
        <authorList>
            <consortium name="EnsemblMetazoa"/>
        </authorList>
    </citation>
    <scope>IDENTIFICATION</scope>
</reference>
<dbReference type="NCBIfam" id="TIGR03953">
    <property type="entry name" value="rplD_bact"/>
    <property type="match status" value="1"/>
</dbReference>
<dbReference type="InterPro" id="IPR013005">
    <property type="entry name" value="Ribosomal_uL4-like"/>
</dbReference>
<dbReference type="GO" id="GO:1990904">
    <property type="term" value="C:ribonucleoprotein complex"/>
    <property type="evidence" value="ECO:0007669"/>
    <property type="project" value="UniProtKB-KW"/>
</dbReference>
<dbReference type="Pfam" id="PF00573">
    <property type="entry name" value="Ribosomal_L4"/>
    <property type="match status" value="1"/>
</dbReference>
<evidence type="ECO:0000313" key="9">
    <source>
        <dbReference type="EnsemblMetazoa" id="XP_038072261.1"/>
    </source>
</evidence>
<evidence type="ECO:0000256" key="8">
    <source>
        <dbReference type="SAM" id="MobiDB-lite"/>
    </source>
</evidence>
<comment type="subcellular location">
    <subcellularLocation>
        <location evidence="1">Mitochondrion</location>
    </subcellularLocation>
</comment>
<organism evidence="9 10">
    <name type="scientific">Patiria miniata</name>
    <name type="common">Bat star</name>
    <name type="synonym">Asterina miniata</name>
    <dbReference type="NCBI Taxonomy" id="46514"/>
    <lineage>
        <taxon>Eukaryota</taxon>
        <taxon>Metazoa</taxon>
        <taxon>Echinodermata</taxon>
        <taxon>Eleutherozoa</taxon>
        <taxon>Asterozoa</taxon>
        <taxon>Asteroidea</taxon>
        <taxon>Valvatacea</taxon>
        <taxon>Valvatida</taxon>
        <taxon>Asterinidae</taxon>
        <taxon>Patiria</taxon>
    </lineage>
</organism>
<keyword evidence="3" id="KW-0689">Ribosomal protein</keyword>
<dbReference type="Gene3D" id="3.40.1370.10">
    <property type="match status" value="1"/>
</dbReference>